<dbReference type="OMA" id="MCKKASC"/>
<proteinExistence type="predicted"/>
<dbReference type="EMBL" id="CP034205">
    <property type="protein sequence ID" value="QBZ55742.1"/>
    <property type="molecule type" value="Genomic_DNA"/>
</dbReference>
<evidence type="ECO:0000313" key="2">
    <source>
        <dbReference type="Proteomes" id="UP000294847"/>
    </source>
</evidence>
<reference evidence="1 2" key="1">
    <citation type="journal article" date="2019" name="Mol. Biol. Evol.">
        <title>Blast fungal genomes show frequent chromosomal changes, gene gains and losses, and effector gene turnover.</title>
        <authorList>
            <person name="Gomez Luciano L.B."/>
            <person name="Jason Tsai I."/>
            <person name="Chuma I."/>
            <person name="Tosa Y."/>
            <person name="Chen Y.H."/>
            <person name="Li J.Y."/>
            <person name="Li M.Y."/>
            <person name="Jade Lu M.Y."/>
            <person name="Nakayashiki H."/>
            <person name="Li W.H."/>
        </authorList>
    </citation>
    <scope>NUCLEOTIDE SEQUENCE [LARGE SCALE GENOMIC DNA]</scope>
    <source>
        <strain evidence="1">MZ5-1-6</strain>
    </source>
</reference>
<dbReference type="PANTHER" id="PTHR34724:SF2">
    <property type="entry name" value="OS12G0596101 PROTEIN"/>
    <property type="match status" value="1"/>
</dbReference>
<organism evidence="1 2">
    <name type="scientific">Pyricularia oryzae</name>
    <name type="common">Rice blast fungus</name>
    <name type="synonym">Magnaporthe oryzae</name>
    <dbReference type="NCBI Taxonomy" id="318829"/>
    <lineage>
        <taxon>Eukaryota</taxon>
        <taxon>Fungi</taxon>
        <taxon>Dikarya</taxon>
        <taxon>Ascomycota</taxon>
        <taxon>Pezizomycotina</taxon>
        <taxon>Sordariomycetes</taxon>
        <taxon>Sordariomycetidae</taxon>
        <taxon>Magnaporthales</taxon>
        <taxon>Pyriculariaceae</taxon>
        <taxon>Pyricularia</taxon>
    </lineage>
</organism>
<accession>A0A4P7N2P3</accession>
<evidence type="ECO:0000313" key="1">
    <source>
        <dbReference type="EMBL" id="QBZ55742.1"/>
    </source>
</evidence>
<gene>
    <name evidence="1" type="ORF">PoMZ_00644</name>
</gene>
<name>A0A4P7N2P3_PYROR</name>
<dbReference type="Proteomes" id="UP000294847">
    <property type="component" value="Chromosome 2"/>
</dbReference>
<dbReference type="AlphaFoldDB" id="A0A4P7N2P3"/>
<protein>
    <submittedName>
        <fullName evidence="1">Uncharacterized protein</fullName>
    </submittedName>
</protein>
<sequence length="54" mass="5766">MCMGATCGTCSKKTWRGCGSHISSAMAGVPESEWCTCEPKVEFEGTMYPPAAKM</sequence>
<dbReference type="PANTHER" id="PTHR34724">
    <property type="entry name" value="OS12G0596101 PROTEIN"/>
    <property type="match status" value="1"/>
</dbReference>